<proteinExistence type="predicted"/>
<gene>
    <name evidence="1" type="ORF">GCM10010201_20560</name>
</gene>
<keyword evidence="2" id="KW-1185">Reference proteome</keyword>
<dbReference type="Proteomes" id="UP001499978">
    <property type="component" value="Unassembled WGS sequence"/>
</dbReference>
<sequence length="214" mass="22456">MDGPTYAAPSVPPPRRSRGERFRGAAVLVGLLTSAALVWQSTQAAFSSVTDNQGNSFAAGSVTLTENDADNVLFAVTGLVPGGTGNNCIEVEYDGNVAAEVRLYINTFAENDGAADGALLDSELRLYIQMGDVDDTCGVANGWSAVSAVAPGDYVEPTLKTKSNFATGYDPGWNPSAANTVRAFRVTYTMDSDATNTAQGDSLSFNFAWEAQNT</sequence>
<dbReference type="EMBL" id="BAAARY010000007">
    <property type="protein sequence ID" value="GAA2522408.1"/>
    <property type="molecule type" value="Genomic_DNA"/>
</dbReference>
<evidence type="ECO:0000313" key="2">
    <source>
        <dbReference type="Proteomes" id="UP001499978"/>
    </source>
</evidence>
<protein>
    <submittedName>
        <fullName evidence="1">Uncharacterized protein</fullName>
    </submittedName>
</protein>
<dbReference type="RefSeq" id="WP_344171637.1">
    <property type="nucleotide sequence ID" value="NZ_BAAARY010000007.1"/>
</dbReference>
<comment type="caution">
    <text evidence="1">The sequence shown here is derived from an EMBL/GenBank/DDBJ whole genome shotgun (WGS) entry which is preliminary data.</text>
</comment>
<evidence type="ECO:0000313" key="1">
    <source>
        <dbReference type="EMBL" id="GAA2522408.1"/>
    </source>
</evidence>
<reference evidence="1 2" key="1">
    <citation type="journal article" date="2019" name="Int. J. Syst. Evol. Microbiol.">
        <title>The Global Catalogue of Microorganisms (GCM) 10K type strain sequencing project: providing services to taxonomists for standard genome sequencing and annotation.</title>
        <authorList>
            <consortium name="The Broad Institute Genomics Platform"/>
            <consortium name="The Broad Institute Genome Sequencing Center for Infectious Disease"/>
            <person name="Wu L."/>
            <person name="Ma J."/>
        </authorList>
    </citation>
    <scope>NUCLEOTIDE SEQUENCE [LARGE SCALE GENOMIC DNA]</scope>
    <source>
        <strain evidence="1 2">JCM 3367</strain>
    </source>
</reference>
<accession>A0ABN3NHN5</accession>
<organism evidence="1 2">
    <name type="scientific">Pilimelia columellifera subsp. columellifera</name>
    <dbReference type="NCBI Taxonomy" id="706583"/>
    <lineage>
        <taxon>Bacteria</taxon>
        <taxon>Bacillati</taxon>
        <taxon>Actinomycetota</taxon>
        <taxon>Actinomycetes</taxon>
        <taxon>Micromonosporales</taxon>
        <taxon>Micromonosporaceae</taxon>
        <taxon>Pilimelia</taxon>
    </lineage>
</organism>
<name>A0ABN3NHN5_9ACTN</name>